<dbReference type="InterPro" id="IPR036388">
    <property type="entry name" value="WH-like_DNA-bd_sf"/>
</dbReference>
<accession>A0A1E2VDU7</accession>
<evidence type="ECO:0000259" key="1">
    <source>
        <dbReference type="PROSITE" id="PS50995"/>
    </source>
</evidence>
<organism evidence="2 3">
    <name type="scientific">Terasakiispira papahanaumokuakeensis</name>
    <dbReference type="NCBI Taxonomy" id="197479"/>
    <lineage>
        <taxon>Bacteria</taxon>
        <taxon>Pseudomonadati</taxon>
        <taxon>Pseudomonadota</taxon>
        <taxon>Gammaproteobacteria</taxon>
        <taxon>Oceanospirillales</taxon>
        <taxon>Terasakiispira</taxon>
    </lineage>
</organism>
<dbReference type="Proteomes" id="UP000094291">
    <property type="component" value="Unassembled WGS sequence"/>
</dbReference>
<evidence type="ECO:0000313" key="2">
    <source>
        <dbReference type="EMBL" id="ODC05134.1"/>
    </source>
</evidence>
<dbReference type="PANTHER" id="PTHR33164:SF99">
    <property type="entry name" value="MARR FAMILY REGULATORY PROTEIN"/>
    <property type="match status" value="1"/>
</dbReference>
<dbReference type="SMART" id="SM00347">
    <property type="entry name" value="HTH_MARR"/>
    <property type="match status" value="1"/>
</dbReference>
<dbReference type="STRING" id="197479.BFW38_02655"/>
<sequence length="133" mass="14332">MSLIGLNSKIQKRIGGALSAHGIGVTEYLVLNQLYATPTQTMRRSDLAERVGLSPSGVTRLITPMEKTGLVQKEDNPRDARVSLVTLSASGKQIYEDAQASFAHASAALLEPLTDEQLRAFSECLKVLSKGFS</sequence>
<dbReference type="GO" id="GO:0006950">
    <property type="term" value="P:response to stress"/>
    <property type="evidence" value="ECO:0007669"/>
    <property type="project" value="TreeGrafter"/>
</dbReference>
<evidence type="ECO:0000313" key="3">
    <source>
        <dbReference type="Proteomes" id="UP000094291"/>
    </source>
</evidence>
<proteinExistence type="predicted"/>
<dbReference type="InterPro" id="IPR000835">
    <property type="entry name" value="HTH_MarR-typ"/>
</dbReference>
<dbReference type="EMBL" id="MDTQ01000001">
    <property type="protein sequence ID" value="ODC05134.1"/>
    <property type="molecule type" value="Genomic_DNA"/>
</dbReference>
<dbReference type="Pfam" id="PF01047">
    <property type="entry name" value="MarR"/>
    <property type="match status" value="1"/>
</dbReference>
<dbReference type="SUPFAM" id="SSF46785">
    <property type="entry name" value="Winged helix' DNA-binding domain"/>
    <property type="match status" value="1"/>
</dbReference>
<feature type="domain" description="HTH marR-type" evidence="1">
    <location>
        <begin position="1"/>
        <end position="130"/>
    </location>
</feature>
<dbReference type="Gene3D" id="1.10.10.10">
    <property type="entry name" value="Winged helix-like DNA-binding domain superfamily/Winged helix DNA-binding domain"/>
    <property type="match status" value="1"/>
</dbReference>
<dbReference type="InterPro" id="IPR039422">
    <property type="entry name" value="MarR/SlyA-like"/>
</dbReference>
<protein>
    <submittedName>
        <fullName evidence="2">Transcriptional regulator</fullName>
    </submittedName>
</protein>
<dbReference type="PRINTS" id="PR00598">
    <property type="entry name" value="HTHMARR"/>
</dbReference>
<gene>
    <name evidence="2" type="ORF">BFW38_02655</name>
</gene>
<dbReference type="InterPro" id="IPR036390">
    <property type="entry name" value="WH_DNA-bd_sf"/>
</dbReference>
<name>A0A1E2VDU7_9GAMM</name>
<reference evidence="2 3" key="1">
    <citation type="submission" date="2016-08" db="EMBL/GenBank/DDBJ databases">
        <authorList>
            <person name="Seilhamer J.J."/>
        </authorList>
    </citation>
    <scope>NUCLEOTIDE SEQUENCE [LARGE SCALE GENOMIC DNA]</scope>
    <source>
        <strain evidence="2 3">PH27A</strain>
    </source>
</reference>
<dbReference type="PANTHER" id="PTHR33164">
    <property type="entry name" value="TRANSCRIPTIONAL REGULATOR, MARR FAMILY"/>
    <property type="match status" value="1"/>
</dbReference>
<dbReference type="PROSITE" id="PS50995">
    <property type="entry name" value="HTH_MARR_2"/>
    <property type="match status" value="1"/>
</dbReference>
<dbReference type="AlphaFoldDB" id="A0A1E2VDU7"/>
<comment type="caution">
    <text evidence="2">The sequence shown here is derived from an EMBL/GenBank/DDBJ whole genome shotgun (WGS) entry which is preliminary data.</text>
</comment>
<keyword evidence="3" id="KW-1185">Reference proteome</keyword>
<dbReference type="GO" id="GO:0003700">
    <property type="term" value="F:DNA-binding transcription factor activity"/>
    <property type="evidence" value="ECO:0007669"/>
    <property type="project" value="InterPro"/>
</dbReference>